<dbReference type="PANTHER" id="PTHR43283:SF3">
    <property type="entry name" value="BETA-LACTAMASE FAMILY PROTEIN (AFU_ORTHOLOGUE AFUA_5G07500)"/>
    <property type="match status" value="1"/>
</dbReference>
<dbReference type="Pfam" id="PF00144">
    <property type="entry name" value="Beta-lactamase"/>
    <property type="match status" value="1"/>
</dbReference>
<keyword evidence="1" id="KW-0732">Signal</keyword>
<proteinExistence type="predicted"/>
<dbReference type="OrthoDB" id="1522765at2"/>
<comment type="caution">
    <text evidence="3">The sequence shown here is derived from an EMBL/GenBank/DDBJ whole genome shotgun (WGS) entry which is preliminary data.</text>
</comment>
<dbReference type="AlphaFoldDB" id="A0A418PLZ6"/>
<keyword evidence="3" id="KW-0378">Hydrolase</keyword>
<dbReference type="PANTHER" id="PTHR43283">
    <property type="entry name" value="BETA-LACTAMASE-RELATED"/>
    <property type="match status" value="1"/>
</dbReference>
<dbReference type="InterPro" id="IPR050789">
    <property type="entry name" value="Diverse_Enzym_Activities"/>
</dbReference>
<gene>
    <name evidence="3" type="ORF">D0X99_18825</name>
</gene>
<evidence type="ECO:0000259" key="2">
    <source>
        <dbReference type="Pfam" id="PF00144"/>
    </source>
</evidence>
<feature type="chain" id="PRO_5019216789" evidence="1">
    <location>
        <begin position="24"/>
        <end position="411"/>
    </location>
</feature>
<dbReference type="RefSeq" id="WP_119479416.1">
    <property type="nucleotide sequence ID" value="NZ_QXML01000013.1"/>
</dbReference>
<evidence type="ECO:0000256" key="1">
    <source>
        <dbReference type="SAM" id="SignalP"/>
    </source>
</evidence>
<organism evidence="3 4">
    <name type="scientific">Algoriphagus lacus</name>
    <dbReference type="NCBI Taxonomy" id="2056311"/>
    <lineage>
        <taxon>Bacteria</taxon>
        <taxon>Pseudomonadati</taxon>
        <taxon>Bacteroidota</taxon>
        <taxon>Cytophagia</taxon>
        <taxon>Cytophagales</taxon>
        <taxon>Cyclobacteriaceae</taxon>
        <taxon>Algoriphagus</taxon>
    </lineage>
</organism>
<feature type="domain" description="Beta-lactamase-related" evidence="2">
    <location>
        <begin position="45"/>
        <end position="396"/>
    </location>
</feature>
<name>A0A418PLZ6_9BACT</name>
<feature type="signal peptide" evidence="1">
    <location>
        <begin position="1"/>
        <end position="23"/>
    </location>
</feature>
<sequence>MHFHKPSLLLLLVLVLFSAPAFSQMAISPSTKNVEISSERLARYDAYFQKEIKEGRLPGVVTLIYRKGEKVHESALGYSDLAAKTPMRTDQIFFIQSMTKPIISTAFMMLYEEGHFFLTDPISKFLPEFKEMKVVKDPLIGSPSGTEPAKSQITIAQVLSHTAGFVHGIGGTKLDEEVAKAIYLSGPKTIEERVKALASQPLASHPGEKWNYSASPDILARMIEVITGMSPAEFLKTRLFDPLGMKDTGYNLTDAQKSRMTQLHSFNEAGVLVKSQRQTPTSGNTVFGGTHGLFSTSQDYSLFARMMLNGGEWNGKRYLSPKTVEIMALNQSGDLFQDPGKGFGLGFAVVDDLADTKALGSEGTFYWSGAFCTYFFIDPKEEMVATFMTQVNPFSSYYENKFRQLVYQAIE</sequence>
<dbReference type="InterPro" id="IPR001466">
    <property type="entry name" value="Beta-lactam-related"/>
</dbReference>
<reference evidence="3 4" key="1">
    <citation type="submission" date="2018-09" db="EMBL/GenBank/DDBJ databases">
        <authorList>
            <person name="Wang X."/>
            <person name="Du Z."/>
        </authorList>
    </citation>
    <scope>NUCLEOTIDE SEQUENCE [LARGE SCALE GENOMIC DNA]</scope>
    <source>
        <strain evidence="3 4">N3</strain>
    </source>
</reference>
<accession>A0A418PLZ6</accession>
<dbReference type="InterPro" id="IPR012338">
    <property type="entry name" value="Beta-lactam/transpept-like"/>
</dbReference>
<dbReference type="EMBL" id="QXML01000013">
    <property type="protein sequence ID" value="RIW12567.1"/>
    <property type="molecule type" value="Genomic_DNA"/>
</dbReference>
<evidence type="ECO:0000313" key="4">
    <source>
        <dbReference type="Proteomes" id="UP000283522"/>
    </source>
</evidence>
<evidence type="ECO:0000313" key="3">
    <source>
        <dbReference type="EMBL" id="RIW12567.1"/>
    </source>
</evidence>
<dbReference type="GO" id="GO:0016787">
    <property type="term" value="F:hydrolase activity"/>
    <property type="evidence" value="ECO:0007669"/>
    <property type="project" value="UniProtKB-KW"/>
</dbReference>
<dbReference type="Proteomes" id="UP000283522">
    <property type="component" value="Unassembled WGS sequence"/>
</dbReference>
<dbReference type="SUPFAM" id="SSF56601">
    <property type="entry name" value="beta-lactamase/transpeptidase-like"/>
    <property type="match status" value="1"/>
</dbReference>
<dbReference type="Gene3D" id="3.40.710.10">
    <property type="entry name" value="DD-peptidase/beta-lactamase superfamily"/>
    <property type="match status" value="1"/>
</dbReference>
<keyword evidence="4" id="KW-1185">Reference proteome</keyword>
<protein>
    <submittedName>
        <fullName evidence="3">Class A beta-lactamase-related serine hydrolase</fullName>
    </submittedName>
</protein>